<dbReference type="Pfam" id="PF12833">
    <property type="entry name" value="HTH_18"/>
    <property type="match status" value="1"/>
</dbReference>
<dbReference type="GO" id="GO:0043565">
    <property type="term" value="F:sequence-specific DNA binding"/>
    <property type="evidence" value="ECO:0007669"/>
    <property type="project" value="InterPro"/>
</dbReference>
<name>A0A9D1YQ61_9FIRM</name>
<evidence type="ECO:0000313" key="6">
    <source>
        <dbReference type="Proteomes" id="UP000824007"/>
    </source>
</evidence>
<dbReference type="PROSITE" id="PS00041">
    <property type="entry name" value="HTH_ARAC_FAMILY_1"/>
    <property type="match status" value="1"/>
</dbReference>
<feature type="domain" description="HTH araC/xylS-type" evidence="4">
    <location>
        <begin position="194"/>
        <end position="292"/>
    </location>
</feature>
<dbReference type="Gene3D" id="1.10.10.60">
    <property type="entry name" value="Homeodomain-like"/>
    <property type="match status" value="2"/>
</dbReference>
<protein>
    <submittedName>
        <fullName evidence="5">AraC family transcriptional regulator</fullName>
    </submittedName>
</protein>
<evidence type="ECO:0000256" key="2">
    <source>
        <dbReference type="ARBA" id="ARBA00023125"/>
    </source>
</evidence>
<reference evidence="5" key="2">
    <citation type="submission" date="2021-04" db="EMBL/GenBank/DDBJ databases">
        <authorList>
            <person name="Gilroy R."/>
        </authorList>
    </citation>
    <scope>NUCLEOTIDE SEQUENCE</scope>
    <source>
        <strain evidence="5">ChiSxjej3B15-24422</strain>
    </source>
</reference>
<dbReference type="SMART" id="SM00342">
    <property type="entry name" value="HTH_ARAC"/>
    <property type="match status" value="1"/>
</dbReference>
<dbReference type="AlphaFoldDB" id="A0A9D1YQ61"/>
<dbReference type="InterPro" id="IPR009057">
    <property type="entry name" value="Homeodomain-like_sf"/>
</dbReference>
<accession>A0A9D1YQ61</accession>
<dbReference type="Gene3D" id="2.60.120.10">
    <property type="entry name" value="Jelly Rolls"/>
    <property type="match status" value="1"/>
</dbReference>
<dbReference type="Pfam" id="PF02311">
    <property type="entry name" value="AraC_binding"/>
    <property type="match status" value="1"/>
</dbReference>
<evidence type="ECO:0000256" key="1">
    <source>
        <dbReference type="ARBA" id="ARBA00023015"/>
    </source>
</evidence>
<dbReference type="InterPro" id="IPR020449">
    <property type="entry name" value="Tscrpt_reg_AraC-type_HTH"/>
</dbReference>
<dbReference type="InterPro" id="IPR003313">
    <property type="entry name" value="AraC-bd"/>
</dbReference>
<keyword evidence="1" id="KW-0805">Transcription regulation</keyword>
<sequence length="296" mass="33485">MIVNQLKTLDSREGIMERLSPGFPLSVYQTDFSRSPAPLSWHWHEDFQLCLVNRGAVRFHVVHQSRLLRENTGLFINCRLAHMAEAESPDASYYGINVHPDLICPRPDSLVYQQMLLPLLQLSTSSVFLFDRGTPDGLRLAEAFSRILQLSEKPELPGRELLIQSALLAAWPGVLNIVRGSGTAVSASENQRLKEILLYLNGHYSEKITLEAIASHIHLSPGECSRFFRRATGMTLFSYLLQHRIRQSRRLLSETGLGIAQIALECGFSSQSYFTACFRRQEGCTPQQYRQLHQTG</sequence>
<dbReference type="InterPro" id="IPR018062">
    <property type="entry name" value="HTH_AraC-typ_CS"/>
</dbReference>
<dbReference type="SUPFAM" id="SSF51182">
    <property type="entry name" value="RmlC-like cupins"/>
    <property type="match status" value="1"/>
</dbReference>
<dbReference type="SUPFAM" id="SSF46689">
    <property type="entry name" value="Homeodomain-like"/>
    <property type="match status" value="2"/>
</dbReference>
<keyword evidence="2" id="KW-0238">DNA-binding</keyword>
<dbReference type="PRINTS" id="PR00032">
    <property type="entry name" value="HTHARAC"/>
</dbReference>
<dbReference type="InterPro" id="IPR018060">
    <property type="entry name" value="HTH_AraC"/>
</dbReference>
<organism evidence="5 6">
    <name type="scientific">Candidatus Eisenbergiella pullistercoris</name>
    <dbReference type="NCBI Taxonomy" id="2838555"/>
    <lineage>
        <taxon>Bacteria</taxon>
        <taxon>Bacillati</taxon>
        <taxon>Bacillota</taxon>
        <taxon>Clostridia</taxon>
        <taxon>Lachnospirales</taxon>
        <taxon>Lachnospiraceae</taxon>
        <taxon>Eisenbergiella</taxon>
    </lineage>
</organism>
<dbReference type="InterPro" id="IPR011051">
    <property type="entry name" value="RmlC_Cupin_sf"/>
</dbReference>
<dbReference type="PANTHER" id="PTHR46796">
    <property type="entry name" value="HTH-TYPE TRANSCRIPTIONAL ACTIVATOR RHAS-RELATED"/>
    <property type="match status" value="1"/>
</dbReference>
<dbReference type="InterPro" id="IPR014710">
    <property type="entry name" value="RmlC-like_jellyroll"/>
</dbReference>
<gene>
    <name evidence="5" type="ORF">H9831_00460</name>
</gene>
<keyword evidence="3" id="KW-0804">Transcription</keyword>
<dbReference type="GO" id="GO:0003700">
    <property type="term" value="F:DNA-binding transcription factor activity"/>
    <property type="evidence" value="ECO:0007669"/>
    <property type="project" value="InterPro"/>
</dbReference>
<dbReference type="Proteomes" id="UP000824007">
    <property type="component" value="Unassembled WGS sequence"/>
</dbReference>
<evidence type="ECO:0000256" key="3">
    <source>
        <dbReference type="ARBA" id="ARBA00023163"/>
    </source>
</evidence>
<dbReference type="PROSITE" id="PS01124">
    <property type="entry name" value="HTH_ARAC_FAMILY_2"/>
    <property type="match status" value="1"/>
</dbReference>
<evidence type="ECO:0000313" key="5">
    <source>
        <dbReference type="EMBL" id="HIY59147.1"/>
    </source>
</evidence>
<dbReference type="EMBL" id="DXDD01000003">
    <property type="protein sequence ID" value="HIY59147.1"/>
    <property type="molecule type" value="Genomic_DNA"/>
</dbReference>
<dbReference type="InterPro" id="IPR050204">
    <property type="entry name" value="AraC_XylS_family_regulators"/>
</dbReference>
<evidence type="ECO:0000259" key="4">
    <source>
        <dbReference type="PROSITE" id="PS01124"/>
    </source>
</evidence>
<reference evidence="5" key="1">
    <citation type="journal article" date="2021" name="PeerJ">
        <title>Extensive microbial diversity within the chicken gut microbiome revealed by metagenomics and culture.</title>
        <authorList>
            <person name="Gilroy R."/>
            <person name="Ravi A."/>
            <person name="Getino M."/>
            <person name="Pursley I."/>
            <person name="Horton D.L."/>
            <person name="Alikhan N.F."/>
            <person name="Baker D."/>
            <person name="Gharbi K."/>
            <person name="Hall N."/>
            <person name="Watson M."/>
            <person name="Adriaenssens E.M."/>
            <person name="Foster-Nyarko E."/>
            <person name="Jarju S."/>
            <person name="Secka A."/>
            <person name="Antonio M."/>
            <person name="Oren A."/>
            <person name="Chaudhuri R.R."/>
            <person name="La Ragione R."/>
            <person name="Hildebrand F."/>
            <person name="Pallen M.J."/>
        </authorList>
    </citation>
    <scope>NUCLEOTIDE SEQUENCE</scope>
    <source>
        <strain evidence="5">ChiSxjej3B15-24422</strain>
    </source>
</reference>
<proteinExistence type="predicted"/>
<comment type="caution">
    <text evidence="5">The sequence shown here is derived from an EMBL/GenBank/DDBJ whole genome shotgun (WGS) entry which is preliminary data.</text>
</comment>